<evidence type="ECO:0000256" key="4">
    <source>
        <dbReference type="ARBA" id="ARBA00038168"/>
    </source>
</evidence>
<keyword evidence="2 5" id="KW-0479">Metal-binding</keyword>
<proteinExistence type="inferred from homology"/>
<feature type="domain" description="Cytochrome b5 heme-binding" evidence="6">
    <location>
        <begin position="79"/>
        <end position="155"/>
    </location>
</feature>
<evidence type="ECO:0000256" key="2">
    <source>
        <dbReference type="ARBA" id="ARBA00022723"/>
    </source>
</evidence>
<dbReference type="AlphaFoldDB" id="A0A6L2PVJ9"/>
<dbReference type="Gene3D" id="3.10.120.10">
    <property type="entry name" value="Cytochrome b5-like heme/steroid binding domain"/>
    <property type="match status" value="1"/>
</dbReference>
<dbReference type="Proteomes" id="UP000502823">
    <property type="component" value="Unassembled WGS sequence"/>
</dbReference>
<dbReference type="InterPro" id="IPR036400">
    <property type="entry name" value="Cyt_B5-like_heme/steroid_sf"/>
</dbReference>
<dbReference type="GO" id="GO:0016020">
    <property type="term" value="C:membrane"/>
    <property type="evidence" value="ECO:0007669"/>
    <property type="project" value="TreeGrafter"/>
</dbReference>
<dbReference type="SUPFAM" id="SSF55856">
    <property type="entry name" value="Cytochrome b5-like heme/steroid binding domain"/>
    <property type="match status" value="1"/>
</dbReference>
<keyword evidence="8" id="KW-1185">Reference proteome</keyword>
<dbReference type="GO" id="GO:0046872">
    <property type="term" value="F:metal ion binding"/>
    <property type="evidence" value="ECO:0007669"/>
    <property type="project" value="UniProtKB-UniRule"/>
</dbReference>
<reference evidence="8" key="1">
    <citation type="submission" date="2020-01" db="EMBL/GenBank/DDBJ databases">
        <title>Draft genome sequence of the Termite Coptotermes fromosanus.</title>
        <authorList>
            <person name="Itakura S."/>
            <person name="Yosikawa Y."/>
            <person name="Umezawa K."/>
        </authorList>
    </citation>
    <scope>NUCLEOTIDE SEQUENCE [LARGE SCALE GENOMIC DNA]</scope>
</reference>
<evidence type="ECO:0000256" key="3">
    <source>
        <dbReference type="ARBA" id="ARBA00023004"/>
    </source>
</evidence>
<dbReference type="InParanoid" id="A0A6L2PVJ9"/>
<gene>
    <name evidence="7" type="ORF">Cfor_11683</name>
</gene>
<protein>
    <recommendedName>
        <fullName evidence="6">Cytochrome b5 heme-binding domain-containing protein</fullName>
    </recommendedName>
</protein>
<evidence type="ECO:0000259" key="6">
    <source>
        <dbReference type="PROSITE" id="PS50255"/>
    </source>
</evidence>
<evidence type="ECO:0000313" key="8">
    <source>
        <dbReference type="Proteomes" id="UP000502823"/>
    </source>
</evidence>
<dbReference type="PROSITE" id="PS00191">
    <property type="entry name" value="CYTOCHROME_B5_1"/>
    <property type="match status" value="1"/>
</dbReference>
<dbReference type="EMBL" id="BLKM01005720">
    <property type="protein sequence ID" value="GFG35192.1"/>
    <property type="molecule type" value="Genomic_DNA"/>
</dbReference>
<dbReference type="OrthoDB" id="260519at2759"/>
<comment type="similarity">
    <text evidence="4 5">Belongs to the cytochrome b5 family.</text>
</comment>
<dbReference type="GO" id="GO:0020037">
    <property type="term" value="F:heme binding"/>
    <property type="evidence" value="ECO:0007669"/>
    <property type="project" value="UniProtKB-UniRule"/>
</dbReference>
<keyword evidence="3 5" id="KW-0408">Iron</keyword>
<dbReference type="PRINTS" id="PR00363">
    <property type="entry name" value="CYTOCHROMEB5"/>
</dbReference>
<dbReference type="PANTHER" id="PTHR19359:SF41">
    <property type="entry name" value="GEO08203P1"/>
    <property type="match status" value="1"/>
</dbReference>
<dbReference type="SMART" id="SM01117">
    <property type="entry name" value="Cyt-b5"/>
    <property type="match status" value="1"/>
</dbReference>
<dbReference type="PROSITE" id="PS50255">
    <property type="entry name" value="CYTOCHROME_B5_2"/>
    <property type="match status" value="1"/>
</dbReference>
<dbReference type="InterPro" id="IPR050668">
    <property type="entry name" value="Cytochrome_b5"/>
</dbReference>
<accession>A0A6L2PVJ9</accession>
<keyword evidence="1 5" id="KW-0349">Heme</keyword>
<evidence type="ECO:0000313" key="7">
    <source>
        <dbReference type="EMBL" id="GFG35192.1"/>
    </source>
</evidence>
<organism evidence="7 8">
    <name type="scientific">Coptotermes formosanus</name>
    <name type="common">Formosan subterranean termite</name>
    <dbReference type="NCBI Taxonomy" id="36987"/>
    <lineage>
        <taxon>Eukaryota</taxon>
        <taxon>Metazoa</taxon>
        <taxon>Ecdysozoa</taxon>
        <taxon>Arthropoda</taxon>
        <taxon>Hexapoda</taxon>
        <taxon>Insecta</taxon>
        <taxon>Pterygota</taxon>
        <taxon>Neoptera</taxon>
        <taxon>Polyneoptera</taxon>
        <taxon>Dictyoptera</taxon>
        <taxon>Blattodea</taxon>
        <taxon>Blattoidea</taxon>
        <taxon>Termitoidae</taxon>
        <taxon>Rhinotermitidae</taxon>
        <taxon>Coptotermes</taxon>
    </lineage>
</organism>
<dbReference type="Pfam" id="PF00173">
    <property type="entry name" value="Cyt-b5"/>
    <property type="match status" value="1"/>
</dbReference>
<dbReference type="PANTHER" id="PTHR19359">
    <property type="entry name" value="CYTOCHROME B5"/>
    <property type="match status" value="1"/>
</dbReference>
<dbReference type="InterPro" id="IPR001199">
    <property type="entry name" value="Cyt_B5-like_heme/steroid-bd"/>
</dbReference>
<sequence length="174" mass="18852">MTPDDKFQMRKDSGPSIMINPLSKGDETSAALAVVKATVGQKAGLLSLAGDALCLAVTALRLSEPTPRVPKQKETSSNPPTISLDQVSWHDHRADCWVVIYDQVYDITEFLPEHPGGEEILLEYAGRDATLAFRGIGHDVAMLQTLQECFLGVLPESERIYSTPGGKLAGLRCS</sequence>
<evidence type="ECO:0000256" key="1">
    <source>
        <dbReference type="ARBA" id="ARBA00022617"/>
    </source>
</evidence>
<name>A0A6L2PVJ9_COPFO</name>
<comment type="caution">
    <text evidence="7">The sequence shown here is derived from an EMBL/GenBank/DDBJ whole genome shotgun (WGS) entry which is preliminary data.</text>
</comment>
<dbReference type="InterPro" id="IPR018506">
    <property type="entry name" value="Cyt_B5_heme-BS"/>
</dbReference>
<evidence type="ECO:0000256" key="5">
    <source>
        <dbReference type="RuleBase" id="RU362121"/>
    </source>
</evidence>